<evidence type="ECO:0000313" key="5">
    <source>
        <dbReference type="EMBL" id="KAJ6846382.1"/>
    </source>
</evidence>
<comment type="caution">
    <text evidence="5">The sequence shown here is derived from an EMBL/GenBank/DDBJ whole genome shotgun (WGS) entry which is preliminary data.</text>
</comment>
<feature type="chain" id="PRO_5044718884" evidence="3">
    <location>
        <begin position="22"/>
        <end position="267"/>
    </location>
</feature>
<dbReference type="AlphaFoldDB" id="A0AAX6HZL6"/>
<gene>
    <name evidence="4" type="ORF">M6B38_206375</name>
    <name evidence="5" type="ORF">M6B38_280565</name>
</gene>
<sequence>MQYYYYLLLLSSFLLFSQSTSQTSAPAGTLERTTKQQVIASIPPGASVSPESFLTSPSGKYAAYFLRTETAPGAGGFGNDFCYIQVQDTSTGEGVWESECTPVSTANSCTLAFSDDGLAIYDGSTPQWDNSAESADNDPLETLELVDEGDMRLRDKIGELAWRASEDPRVNQKCGAPGSPGLAPAMPPFASPIGGANMPFGQQGGPQEGQAVPAEGATGTFGFSNEQPLMDNSPFESGSRRTVEAWLGMGVGLVVTLLGFGIAEFYY</sequence>
<evidence type="ECO:0000256" key="2">
    <source>
        <dbReference type="SAM" id="Phobius"/>
    </source>
</evidence>
<evidence type="ECO:0000256" key="1">
    <source>
        <dbReference type="SAM" id="MobiDB-lite"/>
    </source>
</evidence>
<feature type="transmembrane region" description="Helical" evidence="2">
    <location>
        <begin position="245"/>
        <end position="266"/>
    </location>
</feature>
<dbReference type="PANTHER" id="PTHR36481:SF2">
    <property type="entry name" value="EXPRESSED PROTEIN"/>
    <property type="match status" value="1"/>
</dbReference>
<protein>
    <submittedName>
        <fullName evidence="5">Uncharacterized protein</fullName>
    </submittedName>
</protein>
<keyword evidence="3" id="KW-0732">Signal</keyword>
<dbReference type="EMBL" id="JANAVB010005598">
    <property type="protein sequence ID" value="KAJ6846382.1"/>
    <property type="molecule type" value="Genomic_DNA"/>
</dbReference>
<dbReference type="Gene3D" id="2.90.10.10">
    <property type="entry name" value="Bulb-type lectin domain"/>
    <property type="match status" value="1"/>
</dbReference>
<keyword evidence="6" id="KW-1185">Reference proteome</keyword>
<evidence type="ECO:0000256" key="3">
    <source>
        <dbReference type="SAM" id="SignalP"/>
    </source>
</evidence>
<accession>A0AAX6HZL6</accession>
<dbReference type="Proteomes" id="UP001140949">
    <property type="component" value="Unassembled WGS sequence"/>
</dbReference>
<reference evidence="5" key="1">
    <citation type="journal article" date="2023" name="GigaByte">
        <title>Genome assembly of the bearded iris, Iris pallida Lam.</title>
        <authorList>
            <person name="Bruccoleri R.E."/>
            <person name="Oakeley E.J."/>
            <person name="Faust A.M.E."/>
            <person name="Altorfer M."/>
            <person name="Dessus-Babus S."/>
            <person name="Burckhardt D."/>
            <person name="Oertli M."/>
            <person name="Naumann U."/>
            <person name="Petersen F."/>
            <person name="Wong J."/>
        </authorList>
    </citation>
    <scope>NUCLEOTIDE SEQUENCE</scope>
    <source>
        <strain evidence="5">GSM-AAB239-AS_SAM_17_03QT</strain>
    </source>
</reference>
<evidence type="ECO:0000313" key="6">
    <source>
        <dbReference type="Proteomes" id="UP001140949"/>
    </source>
</evidence>
<dbReference type="SUPFAM" id="SSF51110">
    <property type="entry name" value="alpha-D-mannose-specific plant lectins"/>
    <property type="match status" value="1"/>
</dbReference>
<keyword evidence="2" id="KW-0472">Membrane</keyword>
<feature type="region of interest" description="Disordered" evidence="1">
    <location>
        <begin position="202"/>
        <end position="237"/>
    </location>
</feature>
<name>A0AAX6HZL6_IRIPA</name>
<feature type="signal peptide" evidence="3">
    <location>
        <begin position="1"/>
        <end position="21"/>
    </location>
</feature>
<dbReference type="InterPro" id="IPR036426">
    <property type="entry name" value="Bulb-type_lectin_dom_sf"/>
</dbReference>
<dbReference type="EMBL" id="JANAVB010039620">
    <property type="protein sequence ID" value="KAJ6799583.1"/>
    <property type="molecule type" value="Genomic_DNA"/>
</dbReference>
<organism evidence="5 6">
    <name type="scientific">Iris pallida</name>
    <name type="common">Sweet iris</name>
    <dbReference type="NCBI Taxonomy" id="29817"/>
    <lineage>
        <taxon>Eukaryota</taxon>
        <taxon>Viridiplantae</taxon>
        <taxon>Streptophyta</taxon>
        <taxon>Embryophyta</taxon>
        <taxon>Tracheophyta</taxon>
        <taxon>Spermatophyta</taxon>
        <taxon>Magnoliopsida</taxon>
        <taxon>Liliopsida</taxon>
        <taxon>Asparagales</taxon>
        <taxon>Iridaceae</taxon>
        <taxon>Iridoideae</taxon>
        <taxon>Irideae</taxon>
        <taxon>Iris</taxon>
    </lineage>
</organism>
<dbReference type="PANTHER" id="PTHR36481">
    <property type="entry name" value="EXPRESSED PROTEIN"/>
    <property type="match status" value="1"/>
</dbReference>
<evidence type="ECO:0000313" key="4">
    <source>
        <dbReference type="EMBL" id="KAJ6799583.1"/>
    </source>
</evidence>
<keyword evidence="2" id="KW-1133">Transmembrane helix</keyword>
<keyword evidence="2" id="KW-0812">Transmembrane</keyword>
<reference evidence="5" key="2">
    <citation type="submission" date="2023-04" db="EMBL/GenBank/DDBJ databases">
        <authorList>
            <person name="Bruccoleri R.E."/>
            <person name="Oakeley E.J."/>
            <person name="Faust A.-M."/>
            <person name="Dessus-Babus S."/>
            <person name="Altorfer M."/>
            <person name="Burckhardt D."/>
            <person name="Oertli M."/>
            <person name="Naumann U."/>
            <person name="Petersen F."/>
            <person name="Wong J."/>
        </authorList>
    </citation>
    <scope>NUCLEOTIDE SEQUENCE</scope>
    <source>
        <strain evidence="5">GSM-AAB239-AS_SAM_17_03QT</strain>
        <tissue evidence="5">Leaf</tissue>
    </source>
</reference>
<proteinExistence type="predicted"/>